<dbReference type="Gene3D" id="3.10.580.10">
    <property type="entry name" value="CBS-domain"/>
    <property type="match status" value="1"/>
</dbReference>
<dbReference type="KEGG" id="daf:Desaf_3419"/>
<dbReference type="STRING" id="690850.Desaf_3419"/>
<protein>
    <submittedName>
        <fullName evidence="4">CBS domain containing protein</fullName>
    </submittedName>
</protein>
<evidence type="ECO:0000256" key="2">
    <source>
        <dbReference type="PROSITE-ProRule" id="PRU00703"/>
    </source>
</evidence>
<dbReference type="InterPro" id="IPR000644">
    <property type="entry name" value="CBS_dom"/>
</dbReference>
<sequence>MLLRKRAWDIMREDFLVVEEEASMAEVITKLRESISKHADNDFAIVVKESGQLAGVITARDMLRAIEDCVLRDDVVRNAEETDWDRAFAKACTLCCHRRVKDIMERRPPTVRPNDPVLLVLNSLVDSKVRWAVVEEGGKPIGVVVINDLFNEISREMVSSF</sequence>
<keyword evidence="1 2" id="KW-0129">CBS domain</keyword>
<evidence type="ECO:0000313" key="5">
    <source>
        <dbReference type="Proteomes" id="UP000007844"/>
    </source>
</evidence>
<evidence type="ECO:0000313" key="4">
    <source>
        <dbReference type="EMBL" id="EGJ51705.1"/>
    </source>
</evidence>
<dbReference type="eggNOG" id="COG0517">
    <property type="taxonomic scope" value="Bacteria"/>
</dbReference>
<gene>
    <name evidence="4" type="ORF">Desaf_3419</name>
</gene>
<dbReference type="SMART" id="SM00116">
    <property type="entry name" value="CBS"/>
    <property type="match status" value="2"/>
</dbReference>
<dbReference type="Proteomes" id="UP000007844">
    <property type="component" value="Chromosome"/>
</dbReference>
<dbReference type="PANTHER" id="PTHR43080">
    <property type="entry name" value="CBS DOMAIN-CONTAINING PROTEIN CBSX3, MITOCHONDRIAL"/>
    <property type="match status" value="1"/>
</dbReference>
<reference evidence="4 5" key="1">
    <citation type="journal article" date="2011" name="J. Bacteriol.">
        <title>Genome sequence of the mercury-methylating and pleomorphic Desulfovibrio africanus Strain Walvis Bay.</title>
        <authorList>
            <person name="Brown S.D."/>
            <person name="Wall J.D."/>
            <person name="Kucken A.M."/>
            <person name="Gilmour C.C."/>
            <person name="Podar M."/>
            <person name="Brandt C.C."/>
            <person name="Teshima H."/>
            <person name="Detter J.C."/>
            <person name="Han C.S."/>
            <person name="Land M.L."/>
            <person name="Lucas S."/>
            <person name="Han J."/>
            <person name="Pennacchio L."/>
            <person name="Nolan M."/>
            <person name="Pitluck S."/>
            <person name="Woyke T."/>
            <person name="Goodwin L."/>
            <person name="Palumbo A.V."/>
            <person name="Elias D.A."/>
        </authorList>
    </citation>
    <scope>NUCLEOTIDE SEQUENCE [LARGE SCALE GENOMIC DNA]</scope>
    <source>
        <strain evidence="4 5">Walvis Bay</strain>
    </source>
</reference>
<dbReference type="RefSeq" id="WP_014261321.1">
    <property type="nucleotide sequence ID" value="NC_016629.1"/>
</dbReference>
<evidence type="ECO:0000256" key="1">
    <source>
        <dbReference type="ARBA" id="ARBA00023122"/>
    </source>
</evidence>
<feature type="domain" description="CBS" evidence="3">
    <location>
        <begin position="11"/>
        <end position="75"/>
    </location>
</feature>
<keyword evidence="5" id="KW-1185">Reference proteome</keyword>
<dbReference type="AlphaFoldDB" id="F3YWY1"/>
<dbReference type="HOGENOM" id="CLU_136681_0_0_7"/>
<dbReference type="InterPro" id="IPR051257">
    <property type="entry name" value="Diverse_CBS-Domain"/>
</dbReference>
<organism evidence="4 5">
    <name type="scientific">Desulfocurvibacter africanus subsp. africanus str. Walvis Bay</name>
    <dbReference type="NCBI Taxonomy" id="690850"/>
    <lineage>
        <taxon>Bacteria</taxon>
        <taxon>Pseudomonadati</taxon>
        <taxon>Thermodesulfobacteriota</taxon>
        <taxon>Desulfovibrionia</taxon>
        <taxon>Desulfovibrionales</taxon>
        <taxon>Desulfovibrionaceae</taxon>
        <taxon>Desulfocurvibacter</taxon>
    </lineage>
</organism>
<dbReference type="SUPFAM" id="SSF54631">
    <property type="entry name" value="CBS-domain pair"/>
    <property type="match status" value="1"/>
</dbReference>
<dbReference type="PROSITE" id="PS51371">
    <property type="entry name" value="CBS"/>
    <property type="match status" value="2"/>
</dbReference>
<dbReference type="Pfam" id="PF00571">
    <property type="entry name" value="CBS"/>
    <property type="match status" value="2"/>
</dbReference>
<evidence type="ECO:0000259" key="3">
    <source>
        <dbReference type="PROSITE" id="PS51371"/>
    </source>
</evidence>
<name>F3YWY1_DESAF</name>
<dbReference type="InterPro" id="IPR046342">
    <property type="entry name" value="CBS_dom_sf"/>
</dbReference>
<feature type="domain" description="CBS" evidence="3">
    <location>
        <begin position="104"/>
        <end position="160"/>
    </location>
</feature>
<proteinExistence type="predicted"/>
<dbReference type="CDD" id="cd02205">
    <property type="entry name" value="CBS_pair_SF"/>
    <property type="match status" value="1"/>
</dbReference>
<dbReference type="PANTHER" id="PTHR43080:SF2">
    <property type="entry name" value="CBS DOMAIN-CONTAINING PROTEIN"/>
    <property type="match status" value="1"/>
</dbReference>
<accession>F3YWY1</accession>
<dbReference type="EMBL" id="CP003221">
    <property type="protein sequence ID" value="EGJ51705.1"/>
    <property type="molecule type" value="Genomic_DNA"/>
</dbReference>